<dbReference type="RefSeq" id="WP_323296225.1">
    <property type="nucleotide sequence ID" value="NZ_JAYFUM010000008.1"/>
</dbReference>
<dbReference type="EMBL" id="JAYFUM010000008">
    <property type="protein sequence ID" value="MEA5139064.1"/>
    <property type="molecule type" value="Genomic_DNA"/>
</dbReference>
<evidence type="ECO:0000313" key="2">
    <source>
        <dbReference type="Proteomes" id="UP001302949"/>
    </source>
</evidence>
<accession>A0ABU5Q8A4</accession>
<dbReference type="Proteomes" id="UP001302949">
    <property type="component" value="Unassembled WGS sequence"/>
</dbReference>
<protein>
    <submittedName>
        <fullName evidence="1">Uncharacterized protein</fullName>
    </submittedName>
</protein>
<sequence>MSNTNRISAVLPEADKAATLALLEQVKSKLPFLISTPSTESTNRVMGPKSVEYVNLCLEGAKTYPNKMTGDFDTPELERDVALINQLWSVRIAVADLLDKIDDTMSAASSDAMNASDKAYRLLKAASNEDGSMKDLVNRIAQRYKRKPPKKGNNGDTTV</sequence>
<comment type="caution">
    <text evidence="1">The sequence shown here is derived from an EMBL/GenBank/DDBJ whole genome shotgun (WGS) entry which is preliminary data.</text>
</comment>
<evidence type="ECO:0000313" key="1">
    <source>
        <dbReference type="EMBL" id="MEA5139064.1"/>
    </source>
</evidence>
<gene>
    <name evidence="1" type="ORF">VB248_07960</name>
</gene>
<keyword evidence="2" id="KW-1185">Reference proteome</keyword>
<reference evidence="1 2" key="1">
    <citation type="submission" date="2023-12" db="EMBL/GenBank/DDBJ databases">
        <title>Novel species of the genus Arcicella isolated from rivers.</title>
        <authorList>
            <person name="Lu H."/>
        </authorList>
    </citation>
    <scope>NUCLEOTIDE SEQUENCE [LARGE SCALE GENOMIC DNA]</scope>
    <source>
        <strain evidence="1 2">KCTC 23307</strain>
    </source>
</reference>
<name>A0ABU5Q8A4_9BACT</name>
<proteinExistence type="predicted"/>
<organism evidence="1 2">
    <name type="scientific">Arcicella rigui</name>
    <dbReference type="NCBI Taxonomy" id="797020"/>
    <lineage>
        <taxon>Bacteria</taxon>
        <taxon>Pseudomonadati</taxon>
        <taxon>Bacteroidota</taxon>
        <taxon>Cytophagia</taxon>
        <taxon>Cytophagales</taxon>
        <taxon>Flectobacillaceae</taxon>
        <taxon>Arcicella</taxon>
    </lineage>
</organism>